<dbReference type="PANTHER" id="PTHR42804">
    <property type="entry name" value="ALDEHYDE DEHYDROGENASE"/>
    <property type="match status" value="1"/>
</dbReference>
<comment type="similarity">
    <text evidence="1">Belongs to the aldehyde dehydrogenase family.</text>
</comment>
<gene>
    <name evidence="4" type="ORF">ILT43_18215</name>
</gene>
<evidence type="ECO:0000259" key="3">
    <source>
        <dbReference type="Pfam" id="PF00171"/>
    </source>
</evidence>
<evidence type="ECO:0000313" key="5">
    <source>
        <dbReference type="Proteomes" id="UP000763641"/>
    </source>
</evidence>
<evidence type="ECO:0000313" key="4">
    <source>
        <dbReference type="EMBL" id="MBM6578321.1"/>
    </source>
</evidence>
<sequence>MKHYGQIYIDGAWVQPIGTERRELIDPATEQVFATITLGDAGDVDRAVAAARRAFPAFSATSSAERMALLERIIAGMEARRPELMAALTQEMGAPASLIAQVNAGIASLRQAVVTLGEYQFERREGAYILRHESIGVAGLITPWNWPIQMICNKLSSAFAAGCPVVVKPSETTSVSALVLAQIIHDAQVPAGVFNLVIGNGRGVGTPIAAHEDVDVVSFTGSTRAGGLVAAAAAPSIKRVTQELGGKSANIVLPDADHRVAAEYNVTRGFSNSGQSCHSPTRLLVERSRLEETLGYMTAAVARMCVGDPNDPATTHGPVVNRAQYDSIQDYIQSAIDEGARLVCGGPGRPEGLDHGYFVQPTIFADVTPDMTIAREEIFGMVTAVMTYRTVDEALEIANDSPYGLGAYVFGSDGDAVLDVARRMRAGRVFLNGAPADTAAPMGGYRKSGNGREMGVYGLEEYLEVKAMLGTP</sequence>
<dbReference type="EMBL" id="JAFEMC010000007">
    <property type="protein sequence ID" value="MBM6578321.1"/>
    <property type="molecule type" value="Genomic_DNA"/>
</dbReference>
<organism evidence="4 5">
    <name type="scientific">Sphingomonas longa</name>
    <dbReference type="NCBI Taxonomy" id="2778730"/>
    <lineage>
        <taxon>Bacteria</taxon>
        <taxon>Pseudomonadati</taxon>
        <taxon>Pseudomonadota</taxon>
        <taxon>Alphaproteobacteria</taxon>
        <taxon>Sphingomonadales</taxon>
        <taxon>Sphingomonadaceae</taxon>
        <taxon>Sphingomonas</taxon>
    </lineage>
</organism>
<dbReference type="RefSeq" id="WP_204200416.1">
    <property type="nucleotide sequence ID" value="NZ_JAFEMC010000007.1"/>
</dbReference>
<dbReference type="CDD" id="cd07138">
    <property type="entry name" value="ALDH_CddD_SSP0762"/>
    <property type="match status" value="1"/>
</dbReference>
<keyword evidence="5" id="KW-1185">Reference proteome</keyword>
<evidence type="ECO:0000256" key="1">
    <source>
        <dbReference type="ARBA" id="ARBA00009986"/>
    </source>
</evidence>
<dbReference type="InterPro" id="IPR016161">
    <property type="entry name" value="Ald_DH/histidinol_DH"/>
</dbReference>
<evidence type="ECO:0000256" key="2">
    <source>
        <dbReference type="ARBA" id="ARBA00023002"/>
    </source>
</evidence>
<dbReference type="PANTHER" id="PTHR42804:SF1">
    <property type="entry name" value="ALDEHYDE DEHYDROGENASE-RELATED"/>
    <property type="match status" value="1"/>
</dbReference>
<dbReference type="Gene3D" id="3.40.605.10">
    <property type="entry name" value="Aldehyde Dehydrogenase, Chain A, domain 1"/>
    <property type="match status" value="1"/>
</dbReference>
<dbReference type="Gene3D" id="3.40.309.10">
    <property type="entry name" value="Aldehyde Dehydrogenase, Chain A, domain 2"/>
    <property type="match status" value="1"/>
</dbReference>
<dbReference type="InterPro" id="IPR016163">
    <property type="entry name" value="Ald_DH_C"/>
</dbReference>
<dbReference type="Proteomes" id="UP000763641">
    <property type="component" value="Unassembled WGS sequence"/>
</dbReference>
<comment type="caution">
    <text evidence="4">The sequence shown here is derived from an EMBL/GenBank/DDBJ whole genome shotgun (WGS) entry which is preliminary data.</text>
</comment>
<keyword evidence="2" id="KW-0560">Oxidoreductase</keyword>
<dbReference type="InterPro" id="IPR015590">
    <property type="entry name" value="Aldehyde_DH_dom"/>
</dbReference>
<dbReference type="SUPFAM" id="SSF53720">
    <property type="entry name" value="ALDH-like"/>
    <property type="match status" value="1"/>
</dbReference>
<name>A0ABS2DBJ6_9SPHN</name>
<accession>A0ABS2DBJ6</accession>
<feature type="domain" description="Aldehyde dehydrogenase" evidence="3">
    <location>
        <begin position="13"/>
        <end position="467"/>
    </location>
</feature>
<dbReference type="Pfam" id="PF00171">
    <property type="entry name" value="Aldedh"/>
    <property type="match status" value="1"/>
</dbReference>
<protein>
    <submittedName>
        <fullName evidence="4">Aldehyde dehydrogenase family protein</fullName>
    </submittedName>
</protein>
<dbReference type="InterPro" id="IPR016162">
    <property type="entry name" value="Ald_DH_N"/>
</dbReference>
<proteinExistence type="inferred from homology"/>
<reference evidence="4 5" key="1">
    <citation type="submission" date="2020-12" db="EMBL/GenBank/DDBJ databases">
        <title>Sphingomonas sp.</title>
        <authorList>
            <person name="Kim M.K."/>
        </authorList>
    </citation>
    <scope>NUCLEOTIDE SEQUENCE [LARGE SCALE GENOMIC DNA]</scope>
    <source>
        <strain evidence="4 5">BT552</strain>
    </source>
</reference>